<accession>A0ABT0L1E6</accession>
<comment type="caution">
    <text evidence="2">The sequence shown here is derived from an EMBL/GenBank/DDBJ whole genome shotgun (WGS) entry which is preliminary data.</text>
</comment>
<keyword evidence="3" id="KW-1185">Reference proteome</keyword>
<feature type="chain" id="PRO_5046662583" evidence="1">
    <location>
        <begin position="21"/>
        <end position="471"/>
    </location>
</feature>
<organism evidence="2 3">
    <name type="scientific">Shewanella aestuarii</name>
    <dbReference type="NCBI Taxonomy" id="1028752"/>
    <lineage>
        <taxon>Bacteria</taxon>
        <taxon>Pseudomonadati</taxon>
        <taxon>Pseudomonadota</taxon>
        <taxon>Gammaproteobacteria</taxon>
        <taxon>Alteromonadales</taxon>
        <taxon>Shewanellaceae</taxon>
        <taxon>Shewanella</taxon>
    </lineage>
</organism>
<dbReference type="Proteomes" id="UP001203212">
    <property type="component" value="Unassembled WGS sequence"/>
</dbReference>
<dbReference type="EMBL" id="JAKILK010000004">
    <property type="protein sequence ID" value="MCL1117553.1"/>
    <property type="molecule type" value="Genomic_DNA"/>
</dbReference>
<protein>
    <submittedName>
        <fullName evidence="2">Uncharacterized protein</fullName>
    </submittedName>
</protein>
<evidence type="ECO:0000313" key="2">
    <source>
        <dbReference type="EMBL" id="MCL1117553.1"/>
    </source>
</evidence>
<name>A0ABT0L1E6_9GAMM</name>
<keyword evidence="1" id="KW-0732">Signal</keyword>
<dbReference type="RefSeq" id="WP_188840818.1">
    <property type="nucleotide sequence ID" value="NZ_BMOT01000004.1"/>
</dbReference>
<sequence>MPKILVNTILLASLSNITVAAELPTILDFLPICEPTVLSEFNQEFSFSSDVDEDNPDKLGLEQFRELSINNVLLSAQENGKKSGAEAIIVEQLLVNSFARKLKTYSDSGKRLENEIRKFNITIKTKNISLCDNKQLSNKSTPFNRHGKKIISTNVSIAMALPDSEKLIRQAQNHTPPKSSVSVNGAYEIILGDSFLKLTEKMGPESIKLLTDDDTKILGYGRSLWFHVKNDKVISIEKSNNILNSHGTNLIEFSENYDIDDWYIGSVNYRDTYQKASKILDLVNSNNDIVVYGKQSQLLLNFESFKKDKSKEAELLLNGFTVLPLGGVKKSANLDFSATASIDISHAFFMDTQDVYQLNNQQRINQINLTEEGIWVIGNENLLFSVNDDGLVNKIRVTESIIRDQSKQEFNQVLSGYNIPMLKSEFLTLYPDAEDNFDTVMVFKGNKQLFATFDSYEDNAQLIDVVILFDN</sequence>
<reference evidence="2 3" key="1">
    <citation type="submission" date="2022-01" db="EMBL/GenBank/DDBJ databases">
        <title>Whole genome-based taxonomy of the Shewanellaceae.</title>
        <authorList>
            <person name="Martin-Rodriguez A.J."/>
        </authorList>
    </citation>
    <scope>NUCLEOTIDE SEQUENCE [LARGE SCALE GENOMIC DNA]</scope>
    <source>
        <strain evidence="2 3">JCM 17801</strain>
    </source>
</reference>
<feature type="signal peptide" evidence="1">
    <location>
        <begin position="1"/>
        <end position="20"/>
    </location>
</feature>
<proteinExistence type="predicted"/>
<evidence type="ECO:0000313" key="3">
    <source>
        <dbReference type="Proteomes" id="UP001203212"/>
    </source>
</evidence>
<evidence type="ECO:0000256" key="1">
    <source>
        <dbReference type="SAM" id="SignalP"/>
    </source>
</evidence>
<gene>
    <name evidence="2" type="ORF">L2689_09900</name>
</gene>